<dbReference type="STRING" id="1798383.A3D78_01430"/>
<gene>
    <name evidence="1" type="ORF">A3D78_01430</name>
</gene>
<proteinExistence type="predicted"/>
<sequence>MKIFKMTLVILVGLSLTELIYYFVLANPLKSVINQEKSSSKKGIASGDSNDVLLGDIVDYFRSKKINAGISYVLEEKIEGYLTKAKINEENGKKFISIIISTDLDNRTILNAFGKNLDNAGNLFFRLTESGQKQLIEPSQVKAGVRVKQISRRNLPEADPLNDTLEIQILE</sequence>
<evidence type="ECO:0000313" key="2">
    <source>
        <dbReference type="Proteomes" id="UP000176253"/>
    </source>
</evidence>
<dbReference type="AlphaFoldDB" id="A0A1F5ZW97"/>
<comment type="caution">
    <text evidence="1">The sequence shown here is derived from an EMBL/GenBank/DDBJ whole genome shotgun (WGS) entry which is preliminary data.</text>
</comment>
<accession>A0A1F5ZW97</accession>
<reference evidence="1 2" key="1">
    <citation type="journal article" date="2016" name="Nat. Commun.">
        <title>Thousands of microbial genomes shed light on interconnected biogeochemical processes in an aquifer system.</title>
        <authorList>
            <person name="Anantharaman K."/>
            <person name="Brown C.T."/>
            <person name="Hug L.A."/>
            <person name="Sharon I."/>
            <person name="Castelle C.J."/>
            <person name="Probst A.J."/>
            <person name="Thomas B.C."/>
            <person name="Singh A."/>
            <person name="Wilkins M.J."/>
            <person name="Karaoz U."/>
            <person name="Brodie E.L."/>
            <person name="Williams K.H."/>
            <person name="Hubbard S.S."/>
            <person name="Banfield J.F."/>
        </authorList>
    </citation>
    <scope>NUCLEOTIDE SEQUENCE [LARGE SCALE GENOMIC DNA]</scope>
</reference>
<protein>
    <submittedName>
        <fullName evidence="1">Uncharacterized protein</fullName>
    </submittedName>
</protein>
<dbReference type="Proteomes" id="UP000176253">
    <property type="component" value="Unassembled WGS sequence"/>
</dbReference>
<organism evidence="1 2">
    <name type="scientific">Candidatus Gottesmanbacteria bacterium RIFCSPHIGHO2_02_FULL_39_14</name>
    <dbReference type="NCBI Taxonomy" id="1798383"/>
    <lineage>
        <taxon>Bacteria</taxon>
        <taxon>Candidatus Gottesmaniibacteriota</taxon>
    </lineage>
</organism>
<dbReference type="EMBL" id="MFJM01000053">
    <property type="protein sequence ID" value="OGG16740.1"/>
    <property type="molecule type" value="Genomic_DNA"/>
</dbReference>
<name>A0A1F5ZW97_9BACT</name>
<evidence type="ECO:0000313" key="1">
    <source>
        <dbReference type="EMBL" id="OGG16740.1"/>
    </source>
</evidence>